<gene>
    <name evidence="2" type="ORF">MPPM_1320</name>
</gene>
<organism evidence="2 3">
    <name type="scientific">Methylorubrum populi</name>
    <dbReference type="NCBI Taxonomy" id="223967"/>
    <lineage>
        <taxon>Bacteria</taxon>
        <taxon>Pseudomonadati</taxon>
        <taxon>Pseudomonadota</taxon>
        <taxon>Alphaproteobacteria</taxon>
        <taxon>Hyphomicrobiales</taxon>
        <taxon>Methylobacteriaceae</taxon>
        <taxon>Methylorubrum</taxon>
    </lineage>
</organism>
<dbReference type="RefSeq" id="WP_157914129.1">
    <property type="nucleotide sequence ID" value="NZ_AP014809.1"/>
</dbReference>
<dbReference type="Proteomes" id="UP000218288">
    <property type="component" value="Chromosome"/>
</dbReference>
<sequence length="120" mass="13059">MHSEIQALADGFAQVFNAGRTGDLAVLYAPEARIVPPGRPAVAGSDQICGFFSDIRAQGFRDYAVEVGDVFARDGVVVASGRWRLTGPGPDGPHHAYEGNWLNLLDREPGGWRILVHMWN</sequence>
<dbReference type="OrthoDB" id="7630482at2"/>
<name>A0A160PCA5_9HYPH</name>
<dbReference type="EMBL" id="AP014809">
    <property type="protein sequence ID" value="BAU89925.1"/>
    <property type="molecule type" value="Genomic_DNA"/>
</dbReference>
<evidence type="ECO:0000313" key="2">
    <source>
        <dbReference type="EMBL" id="BAU89925.1"/>
    </source>
</evidence>
<protein>
    <submittedName>
        <fullName evidence="2">Nuclear transport factor 2</fullName>
    </submittedName>
</protein>
<accession>A0A160PCA5</accession>
<dbReference type="AlphaFoldDB" id="A0A160PCA5"/>
<feature type="domain" description="DUF4440" evidence="1">
    <location>
        <begin position="5"/>
        <end position="114"/>
    </location>
</feature>
<dbReference type="Gene3D" id="3.10.450.50">
    <property type="match status" value="1"/>
</dbReference>
<dbReference type="Pfam" id="PF14534">
    <property type="entry name" value="DUF4440"/>
    <property type="match status" value="1"/>
</dbReference>
<evidence type="ECO:0000259" key="1">
    <source>
        <dbReference type="Pfam" id="PF14534"/>
    </source>
</evidence>
<evidence type="ECO:0000313" key="3">
    <source>
        <dbReference type="Proteomes" id="UP000218288"/>
    </source>
</evidence>
<reference evidence="2 3" key="1">
    <citation type="journal article" date="2016" name="Genome Announc.">
        <title>Complete Genome Sequence of Methylobacterium populi P-1M, Isolated from Pink-Pigmented Household Biofilm.</title>
        <authorList>
            <person name="Morohoshi T."/>
            <person name="Ikeda T."/>
        </authorList>
    </citation>
    <scope>NUCLEOTIDE SEQUENCE [LARGE SCALE GENOMIC DNA]</scope>
    <source>
        <strain evidence="2 3">P-1M</strain>
    </source>
</reference>
<dbReference type="InterPro" id="IPR027843">
    <property type="entry name" value="DUF4440"/>
</dbReference>
<dbReference type="InterPro" id="IPR032710">
    <property type="entry name" value="NTF2-like_dom_sf"/>
</dbReference>
<dbReference type="SUPFAM" id="SSF54427">
    <property type="entry name" value="NTF2-like"/>
    <property type="match status" value="1"/>
</dbReference>
<proteinExistence type="predicted"/>